<dbReference type="AlphaFoldDB" id="A0A075USY7"/>
<dbReference type="Proteomes" id="UP000028492">
    <property type="component" value="Chromosome"/>
</dbReference>
<proteinExistence type="predicted"/>
<keyword evidence="2" id="KW-1185">Reference proteome</keyword>
<organism evidence="1 2">
    <name type="scientific">Amycolatopsis japonica</name>
    <dbReference type="NCBI Taxonomy" id="208439"/>
    <lineage>
        <taxon>Bacteria</taxon>
        <taxon>Bacillati</taxon>
        <taxon>Actinomycetota</taxon>
        <taxon>Actinomycetes</taxon>
        <taxon>Pseudonocardiales</taxon>
        <taxon>Pseudonocardiaceae</taxon>
        <taxon>Amycolatopsis</taxon>
        <taxon>Amycolatopsis japonica group</taxon>
    </lineage>
</organism>
<evidence type="ECO:0000313" key="2">
    <source>
        <dbReference type="Proteomes" id="UP000028492"/>
    </source>
</evidence>
<evidence type="ECO:0000313" key="1">
    <source>
        <dbReference type="EMBL" id="AIG73295.1"/>
    </source>
</evidence>
<gene>
    <name evidence="1" type="ORF">AJAP_01820</name>
</gene>
<dbReference type="eggNOG" id="COG2318">
    <property type="taxonomic scope" value="Bacteria"/>
</dbReference>
<dbReference type="HOGENOM" id="CLU_097062_2_0_11"/>
<dbReference type="Gene3D" id="1.20.120.450">
    <property type="entry name" value="dinb family like domain"/>
    <property type="match status" value="1"/>
</dbReference>
<dbReference type="InterPro" id="IPR034660">
    <property type="entry name" value="DinB/YfiT-like"/>
</dbReference>
<protein>
    <recommendedName>
        <fullName evidence="3">Mini-circle protein</fullName>
    </recommendedName>
</protein>
<accession>A0A075USY7</accession>
<reference evidence="1 2" key="1">
    <citation type="journal article" date="2014" name="J. Biotechnol.">
        <title>Complete genome sequence of the actinobacterium Amycolatopsis japonica MG417-CF17(T) (=DSM 44213T) producing (S,S)-N,N'-ethylenediaminedisuccinic acid.</title>
        <authorList>
            <person name="Stegmann E."/>
            <person name="Albersmeier A."/>
            <person name="Spohn M."/>
            <person name="Gert H."/>
            <person name="Weber T."/>
            <person name="Wohlleben W."/>
            <person name="Kalinowski J."/>
            <person name="Ruckert C."/>
        </authorList>
    </citation>
    <scope>NUCLEOTIDE SEQUENCE [LARGE SCALE GENOMIC DNA]</scope>
    <source>
        <strain evidence="2">MG417-CF17 (DSM 44213)</strain>
    </source>
</reference>
<dbReference type="KEGG" id="aja:AJAP_01820"/>
<evidence type="ECO:0008006" key="3">
    <source>
        <dbReference type="Google" id="ProtNLM"/>
    </source>
</evidence>
<dbReference type="STRING" id="208439.AJAP_01820"/>
<dbReference type="InterPro" id="IPR007061">
    <property type="entry name" value="MST-like"/>
</dbReference>
<name>A0A075USY7_9PSEU</name>
<sequence length="183" mass="21125">MVVGMDTIPDENYAASWEGDRPEPPRVASEREILTSTLDWHRRTFELKCQGLTPEQMARRPIEPSSLSLHGLLRHLTGVERWWFRVQFVGEDVPLLYYSDEWPEQDFEDLGGDVEEAWAAWRAECARSREIVAAASLDDTGTGRRDGKPFSLRWLLTRHIAEYARHDGHADLLRERIDGRTGH</sequence>
<dbReference type="Pfam" id="PF04978">
    <property type="entry name" value="MST"/>
    <property type="match status" value="1"/>
</dbReference>
<dbReference type="SUPFAM" id="SSF109854">
    <property type="entry name" value="DinB/YfiT-like putative metalloenzymes"/>
    <property type="match status" value="1"/>
</dbReference>
<dbReference type="EMBL" id="CP008953">
    <property type="protein sequence ID" value="AIG73295.1"/>
    <property type="molecule type" value="Genomic_DNA"/>
</dbReference>